<evidence type="ECO:0000313" key="2">
    <source>
        <dbReference type="EMBL" id="PIW14804.1"/>
    </source>
</evidence>
<dbReference type="Proteomes" id="UP000231019">
    <property type="component" value="Unassembled WGS sequence"/>
</dbReference>
<protein>
    <submittedName>
        <fullName evidence="2">Uncharacterized protein</fullName>
    </submittedName>
</protein>
<comment type="caution">
    <text evidence="2">The sequence shown here is derived from an EMBL/GenBank/DDBJ whole genome shotgun (WGS) entry which is preliminary data.</text>
</comment>
<evidence type="ECO:0000256" key="1">
    <source>
        <dbReference type="SAM" id="Phobius"/>
    </source>
</evidence>
<keyword evidence="1" id="KW-1133">Transmembrane helix</keyword>
<reference evidence="2 3" key="1">
    <citation type="submission" date="2017-09" db="EMBL/GenBank/DDBJ databases">
        <title>Depth-based differentiation of microbial function through sediment-hosted aquifers and enrichment of novel symbionts in the deep terrestrial subsurface.</title>
        <authorList>
            <person name="Probst A.J."/>
            <person name="Ladd B."/>
            <person name="Jarett J.K."/>
            <person name="Geller-Mcgrath D.E."/>
            <person name="Sieber C.M."/>
            <person name="Emerson J.B."/>
            <person name="Anantharaman K."/>
            <person name="Thomas B.C."/>
            <person name="Malmstrom R."/>
            <person name="Stieglmeier M."/>
            <person name="Klingl A."/>
            <person name="Woyke T."/>
            <person name="Ryan C.M."/>
            <person name="Banfield J.F."/>
        </authorList>
    </citation>
    <scope>NUCLEOTIDE SEQUENCE [LARGE SCALE GENOMIC DNA]</scope>
    <source>
        <strain evidence="2">CG17_big_fil_post_rev_8_21_14_2_50_48_46</strain>
    </source>
</reference>
<proteinExistence type="predicted"/>
<gene>
    <name evidence="2" type="ORF">COW36_20590</name>
</gene>
<dbReference type="EMBL" id="PFFQ01000056">
    <property type="protein sequence ID" value="PIW14804.1"/>
    <property type="molecule type" value="Genomic_DNA"/>
</dbReference>
<evidence type="ECO:0000313" key="3">
    <source>
        <dbReference type="Proteomes" id="UP000231019"/>
    </source>
</evidence>
<organism evidence="2 3">
    <name type="scientific">bacterium (Candidatus Blackallbacteria) CG17_big_fil_post_rev_8_21_14_2_50_48_46</name>
    <dbReference type="NCBI Taxonomy" id="2014261"/>
    <lineage>
        <taxon>Bacteria</taxon>
        <taxon>Candidatus Blackallbacteria</taxon>
    </lineage>
</organism>
<dbReference type="AlphaFoldDB" id="A0A2M7FZI3"/>
<keyword evidence="1" id="KW-0472">Membrane</keyword>
<keyword evidence="1" id="KW-0812">Transmembrane</keyword>
<accession>A0A2M7FZI3</accession>
<feature type="transmembrane region" description="Helical" evidence="1">
    <location>
        <begin position="47"/>
        <end position="68"/>
    </location>
</feature>
<feature type="transmembrane region" description="Helical" evidence="1">
    <location>
        <begin position="12"/>
        <end position="35"/>
    </location>
</feature>
<sequence length="196" mass="21961">MNPIFSSVRKIPVWLQFFQIMGLPLASLSSLLLLASLWQFCFGRHSFGLNFLALVALCLGLVFGAAVLREGLRLNRLLSQGMIENLWLEKSVPHPTRQGILMGYFYAPKAEKRLILLHSKGPWKEGQAYTFLYIQKDLEGGVLLEDFPLPLCQSPSGGFLLRDAFALFQILRMLLTVLMLGLLGLFVFAGKIGGRF</sequence>
<feature type="transmembrane region" description="Helical" evidence="1">
    <location>
        <begin position="170"/>
        <end position="190"/>
    </location>
</feature>
<name>A0A2M7FZI3_9BACT</name>